<evidence type="ECO:0000313" key="3">
    <source>
        <dbReference type="Proteomes" id="UP000823046"/>
    </source>
</evidence>
<proteinExistence type="inferred from homology"/>
<comment type="caution">
    <text evidence="2">The sequence shown here is derived from an EMBL/GenBank/DDBJ whole genome shotgun (WGS) entry which is preliminary data.</text>
</comment>
<organism evidence="2 3">
    <name type="scientific">Cardiosporidium cionae</name>
    <dbReference type="NCBI Taxonomy" id="476202"/>
    <lineage>
        <taxon>Eukaryota</taxon>
        <taxon>Sar</taxon>
        <taxon>Alveolata</taxon>
        <taxon>Apicomplexa</taxon>
        <taxon>Aconoidasida</taxon>
        <taxon>Nephromycida</taxon>
        <taxon>Cardiosporidium</taxon>
    </lineage>
</organism>
<dbReference type="EMBL" id="JADAQX010000024">
    <property type="protein sequence ID" value="KAF8822793.1"/>
    <property type="molecule type" value="Genomic_DNA"/>
</dbReference>
<dbReference type="PANTHER" id="PTHR12821:SF0">
    <property type="entry name" value="BYSTIN"/>
    <property type="match status" value="1"/>
</dbReference>
<evidence type="ECO:0000313" key="2">
    <source>
        <dbReference type="EMBL" id="KAF8822793.1"/>
    </source>
</evidence>
<dbReference type="PANTHER" id="PTHR12821">
    <property type="entry name" value="BYSTIN"/>
    <property type="match status" value="1"/>
</dbReference>
<evidence type="ECO:0000256" key="1">
    <source>
        <dbReference type="ARBA" id="ARBA00007114"/>
    </source>
</evidence>
<accession>A0ABQ7JFM1</accession>
<gene>
    <name evidence="2" type="ORF">IE077_004407</name>
</gene>
<dbReference type="Proteomes" id="UP000823046">
    <property type="component" value="Unassembled WGS sequence"/>
</dbReference>
<reference evidence="2 3" key="1">
    <citation type="journal article" date="2020" name="bioRxiv">
        <title>Metabolic contributions of an alphaproteobacterial endosymbiont in the apicomplexan Cardiosporidium cionae.</title>
        <authorList>
            <person name="Hunter E.S."/>
            <person name="Paight C.J."/>
            <person name="Lane C.E."/>
        </authorList>
    </citation>
    <scope>NUCLEOTIDE SEQUENCE [LARGE SCALE GENOMIC DNA]</scope>
    <source>
        <strain evidence="2">ESH_2018</strain>
    </source>
</reference>
<comment type="similarity">
    <text evidence="1">Belongs to the bystin family.</text>
</comment>
<name>A0ABQ7JFM1_9APIC</name>
<keyword evidence="3" id="KW-1185">Reference proteome</keyword>
<dbReference type="Pfam" id="PF05291">
    <property type="entry name" value="Bystin"/>
    <property type="match status" value="1"/>
</dbReference>
<sequence>MKAKFRKKKPAPTIPHRPLHKDLHDEKFVTKKKVKIPKKLLKQKKSIEVPLEMGKKILSIAHDNTNEIIYDLNKDTESIESDGEYSHGMSGYVSGSDLSEDEMQDVQTFLPSGSARTGLPSALADIIMGKLGQVASDLPSNSRTVNTLTQQVRDAYTTVGQFLSSFKSGKLPKAFKVIPRLSNWEDILYITNPVEWTSNAMYEATKIFASNFNAIKAERFYRMVLLPTVRKDIQLKKKLNYHYYMALKKALFKPSAWIKGILFPLLTEDCTLKEATIVGSILAKVSLPVAYAAAALIQICALKPWFATNSFFISILINKKYSLPQQALDAIGDHFLSFQTESRTLPILWQKSFLAFVQLVLSSAQKALLNQLLVKQFHHKIGPLIRNELLYVNSADVLAQKIGVCGGIYIWYFHLFKVNVFTSSTSTIFGV</sequence>
<dbReference type="InterPro" id="IPR007955">
    <property type="entry name" value="Bystin"/>
</dbReference>
<protein>
    <submittedName>
        <fullName evidence="2">Bystin protein</fullName>
    </submittedName>
</protein>